<dbReference type="InterPro" id="IPR018247">
    <property type="entry name" value="EF_Hand_1_Ca_BS"/>
</dbReference>
<dbReference type="PROSITE" id="PS50222">
    <property type="entry name" value="EF_HAND_2"/>
    <property type="match status" value="1"/>
</dbReference>
<dbReference type="InterPro" id="IPR002048">
    <property type="entry name" value="EF_hand_dom"/>
</dbReference>
<gene>
    <name evidence="3" type="ORF">PMAYCL1PPCAC_07219</name>
</gene>
<proteinExistence type="predicted"/>
<dbReference type="InterPro" id="IPR011992">
    <property type="entry name" value="EF-hand-dom_pair"/>
</dbReference>
<reference evidence="4" key="1">
    <citation type="submission" date="2022-10" db="EMBL/GenBank/DDBJ databases">
        <title>Genome assembly of Pristionchus species.</title>
        <authorList>
            <person name="Yoshida K."/>
            <person name="Sommer R.J."/>
        </authorList>
    </citation>
    <scope>NUCLEOTIDE SEQUENCE [LARGE SCALE GENOMIC DNA]</scope>
    <source>
        <strain evidence="4">RS5460</strain>
    </source>
</reference>
<keyword evidence="1" id="KW-0106">Calcium</keyword>
<dbReference type="EMBL" id="BTRK01000002">
    <property type="protein sequence ID" value="GMR37024.1"/>
    <property type="molecule type" value="Genomic_DNA"/>
</dbReference>
<evidence type="ECO:0000313" key="4">
    <source>
        <dbReference type="Proteomes" id="UP001328107"/>
    </source>
</evidence>
<name>A0AAN5CC86_9BILA</name>
<dbReference type="PROSITE" id="PS00018">
    <property type="entry name" value="EF_HAND_1"/>
    <property type="match status" value="2"/>
</dbReference>
<sequence length="192" mass="22720">MEELQKLQKTFPNIDPFLLYKWERIFSVFFDRNSSKKMDWGDFYLVTRKVRDIYGAESVQWDFARQALAALWEGLCKMADADHDQLISLNEWISTLEKIDTKHPQKWFTDYRNFMFQLFDVSKDGVLDMAEYCDGMLLYGVREQQAQEAFKAMTNDPCAKLKPEQWGKFFDELFFSKDKSAKGNHLFGIVLN</sequence>
<dbReference type="SUPFAM" id="SSF47473">
    <property type="entry name" value="EF-hand"/>
    <property type="match status" value="1"/>
</dbReference>
<accession>A0AAN5CC86</accession>
<evidence type="ECO:0000256" key="1">
    <source>
        <dbReference type="ARBA" id="ARBA00022837"/>
    </source>
</evidence>
<dbReference type="Proteomes" id="UP001328107">
    <property type="component" value="Unassembled WGS sequence"/>
</dbReference>
<dbReference type="AlphaFoldDB" id="A0AAN5CC86"/>
<comment type="caution">
    <text evidence="3">The sequence shown here is derived from an EMBL/GenBank/DDBJ whole genome shotgun (WGS) entry which is preliminary data.</text>
</comment>
<dbReference type="GO" id="GO:0005509">
    <property type="term" value="F:calcium ion binding"/>
    <property type="evidence" value="ECO:0007669"/>
    <property type="project" value="InterPro"/>
</dbReference>
<dbReference type="Gene3D" id="1.10.238.10">
    <property type="entry name" value="EF-hand"/>
    <property type="match status" value="1"/>
</dbReference>
<keyword evidence="4" id="KW-1185">Reference proteome</keyword>
<evidence type="ECO:0000259" key="2">
    <source>
        <dbReference type="PROSITE" id="PS50222"/>
    </source>
</evidence>
<evidence type="ECO:0000313" key="3">
    <source>
        <dbReference type="EMBL" id="GMR37024.1"/>
    </source>
</evidence>
<feature type="domain" description="EF-hand" evidence="2">
    <location>
        <begin position="115"/>
        <end position="142"/>
    </location>
</feature>
<organism evidence="3 4">
    <name type="scientific">Pristionchus mayeri</name>
    <dbReference type="NCBI Taxonomy" id="1317129"/>
    <lineage>
        <taxon>Eukaryota</taxon>
        <taxon>Metazoa</taxon>
        <taxon>Ecdysozoa</taxon>
        <taxon>Nematoda</taxon>
        <taxon>Chromadorea</taxon>
        <taxon>Rhabditida</taxon>
        <taxon>Rhabditina</taxon>
        <taxon>Diplogasteromorpha</taxon>
        <taxon>Diplogasteroidea</taxon>
        <taxon>Neodiplogasteridae</taxon>
        <taxon>Pristionchus</taxon>
    </lineage>
</organism>
<protein>
    <recommendedName>
        <fullName evidence="2">EF-hand domain-containing protein</fullName>
    </recommendedName>
</protein>